<evidence type="ECO:0000256" key="5">
    <source>
        <dbReference type="ARBA" id="ARBA00023235"/>
    </source>
</evidence>
<dbReference type="GO" id="GO:0005524">
    <property type="term" value="F:ATP binding"/>
    <property type="evidence" value="ECO:0007669"/>
    <property type="project" value="UniProtKB-UniRule"/>
</dbReference>
<sequence>MVKLTNAQVLAAAAPDRLVNVISAPGSGKTTIAAERYGYQRYQAGDLRGVLGLTFNRAAAAELRRRIEVRWGANCIRPAHRVVTFDHLHVELLTHLLNEGKVTWPNGATTLDVRDDYRGVKGFRFLPVGSYVRFAGLSNARSVVSKSRKVTKPEAGIGSVADHRAVLDAGSVSHEDVRSILRAAMQVDELQQVAADWLSANYRAAIIDEVYDADDLDLYVTYLAAEAGLSVTLIGDPWQALYKWRGAKPEVVERLLDGTSDQFVAYEQPESFRFLGEQMPQLAASLRAGAGAALPDTASSDVDVALARNWTQLWSVGDNILPLAFRTVNNATDAAMNLLLDVVTRARLGTASYGREGAITKLGLDREHFQAKQDEVFAPLVESLLAGKDEAEVLEDLREAVKSLGVRKPSRLSDENEATVRLQLSRLAARLKESAVIPGLTVFQAKGREWERVGVVLSRAQLAALASGLRALEEEHCIIYVAITRAKRFCGQLSGSSEHDVVSLPLDV</sequence>
<evidence type="ECO:0000256" key="7">
    <source>
        <dbReference type="ARBA" id="ARBA00034808"/>
    </source>
</evidence>
<evidence type="ECO:0000256" key="8">
    <source>
        <dbReference type="ARBA" id="ARBA00048988"/>
    </source>
</evidence>
<dbReference type="Proteomes" id="UP000185628">
    <property type="component" value="Unassembled WGS sequence"/>
</dbReference>
<dbReference type="OrthoDB" id="9810135at2"/>
<accession>A0A1Q5PZY6</accession>
<dbReference type="InterPro" id="IPR000212">
    <property type="entry name" value="DNA_helicase_UvrD/REP"/>
</dbReference>
<dbReference type="GO" id="GO:0016887">
    <property type="term" value="F:ATP hydrolysis activity"/>
    <property type="evidence" value="ECO:0007669"/>
    <property type="project" value="RHEA"/>
</dbReference>
<evidence type="ECO:0000256" key="6">
    <source>
        <dbReference type="ARBA" id="ARBA00034617"/>
    </source>
</evidence>
<keyword evidence="5" id="KW-0413">Isomerase</keyword>
<dbReference type="SUPFAM" id="SSF52540">
    <property type="entry name" value="P-loop containing nucleoside triphosphate hydrolases"/>
    <property type="match status" value="1"/>
</dbReference>
<dbReference type="Gene3D" id="3.40.50.300">
    <property type="entry name" value="P-loop containing nucleotide triphosphate hydrolases"/>
    <property type="match status" value="2"/>
</dbReference>
<dbReference type="Gene3D" id="1.10.486.10">
    <property type="entry name" value="PCRA, domain 4"/>
    <property type="match status" value="1"/>
</dbReference>
<evidence type="ECO:0000256" key="2">
    <source>
        <dbReference type="ARBA" id="ARBA00022801"/>
    </source>
</evidence>
<evidence type="ECO:0000313" key="11">
    <source>
        <dbReference type="EMBL" id="OKL53191.1"/>
    </source>
</evidence>
<keyword evidence="4 9" id="KW-0067">ATP-binding</keyword>
<gene>
    <name evidence="11" type="ORF">BSZ39_10785</name>
</gene>
<dbReference type="InterPro" id="IPR027417">
    <property type="entry name" value="P-loop_NTPase"/>
</dbReference>
<evidence type="ECO:0000256" key="4">
    <source>
        <dbReference type="ARBA" id="ARBA00022840"/>
    </source>
</evidence>
<dbReference type="AlphaFoldDB" id="A0A1Q5PZY6"/>
<comment type="catalytic activity">
    <reaction evidence="6">
        <text>Couples ATP hydrolysis with the unwinding of duplex DNA by translocating in the 3'-5' direction.</text>
        <dbReference type="EC" id="5.6.2.4"/>
    </reaction>
</comment>
<feature type="binding site" evidence="9">
    <location>
        <begin position="23"/>
        <end position="30"/>
    </location>
    <ligand>
        <name>ATP</name>
        <dbReference type="ChEBI" id="CHEBI:30616"/>
    </ligand>
</feature>
<keyword evidence="2 9" id="KW-0378">Hydrolase</keyword>
<dbReference type="RefSeq" id="WP_073717341.1">
    <property type="nucleotide sequence ID" value="NZ_MQVR01000079.1"/>
</dbReference>
<comment type="catalytic activity">
    <reaction evidence="8">
        <text>ATP + H2O = ADP + phosphate + H(+)</text>
        <dbReference type="Rhea" id="RHEA:13065"/>
        <dbReference type="ChEBI" id="CHEBI:15377"/>
        <dbReference type="ChEBI" id="CHEBI:15378"/>
        <dbReference type="ChEBI" id="CHEBI:30616"/>
        <dbReference type="ChEBI" id="CHEBI:43474"/>
        <dbReference type="ChEBI" id="CHEBI:456216"/>
        <dbReference type="EC" id="5.6.2.4"/>
    </reaction>
</comment>
<keyword evidence="1 9" id="KW-0547">Nucleotide-binding</keyword>
<dbReference type="Pfam" id="PF00580">
    <property type="entry name" value="UvrD-helicase"/>
    <property type="match status" value="2"/>
</dbReference>
<dbReference type="GO" id="GO:0043138">
    <property type="term" value="F:3'-5' DNA helicase activity"/>
    <property type="evidence" value="ECO:0007669"/>
    <property type="project" value="UniProtKB-EC"/>
</dbReference>
<comment type="caution">
    <text evidence="11">The sequence shown here is derived from an EMBL/GenBank/DDBJ whole genome shotgun (WGS) entry which is preliminary data.</text>
</comment>
<dbReference type="PANTHER" id="PTHR11070">
    <property type="entry name" value="UVRD / RECB / PCRA DNA HELICASE FAMILY MEMBER"/>
    <property type="match status" value="1"/>
</dbReference>
<dbReference type="PROSITE" id="PS51198">
    <property type="entry name" value="UVRD_HELICASE_ATP_BIND"/>
    <property type="match status" value="1"/>
</dbReference>
<dbReference type="InterPro" id="IPR014017">
    <property type="entry name" value="DNA_helicase_UvrD-like_C"/>
</dbReference>
<evidence type="ECO:0000256" key="3">
    <source>
        <dbReference type="ARBA" id="ARBA00022806"/>
    </source>
</evidence>
<evidence type="ECO:0000313" key="12">
    <source>
        <dbReference type="Proteomes" id="UP000185628"/>
    </source>
</evidence>
<dbReference type="EC" id="5.6.2.4" evidence="7"/>
<evidence type="ECO:0000259" key="10">
    <source>
        <dbReference type="PROSITE" id="PS51198"/>
    </source>
</evidence>
<reference evidence="12" key="1">
    <citation type="submission" date="2016-12" db="EMBL/GenBank/DDBJ databases">
        <authorList>
            <person name="Meng X."/>
        </authorList>
    </citation>
    <scope>NUCLEOTIDE SEQUENCE [LARGE SCALE GENOMIC DNA]</scope>
    <source>
        <strain evidence="12">DSM 19116</strain>
    </source>
</reference>
<name>A0A1Q5PZY6_9ACTO</name>
<evidence type="ECO:0000256" key="9">
    <source>
        <dbReference type="PROSITE-ProRule" id="PRU00560"/>
    </source>
</evidence>
<dbReference type="GO" id="GO:0003677">
    <property type="term" value="F:DNA binding"/>
    <property type="evidence" value="ECO:0007669"/>
    <property type="project" value="InterPro"/>
</dbReference>
<keyword evidence="3 9" id="KW-0347">Helicase</keyword>
<organism evidence="11 12">
    <name type="scientific">Bowdeniella nasicola</name>
    <dbReference type="NCBI Taxonomy" id="208480"/>
    <lineage>
        <taxon>Bacteria</taxon>
        <taxon>Bacillati</taxon>
        <taxon>Actinomycetota</taxon>
        <taxon>Actinomycetes</taxon>
        <taxon>Actinomycetales</taxon>
        <taxon>Actinomycetaceae</taxon>
        <taxon>Bowdeniella</taxon>
    </lineage>
</organism>
<keyword evidence="12" id="KW-1185">Reference proteome</keyword>
<feature type="domain" description="UvrD-like helicase ATP-binding" evidence="10">
    <location>
        <begin position="2"/>
        <end position="275"/>
    </location>
</feature>
<protein>
    <recommendedName>
        <fullName evidence="7">DNA 3'-5' helicase</fullName>
        <ecNumber evidence="7">5.6.2.4</ecNumber>
    </recommendedName>
</protein>
<dbReference type="EMBL" id="MQVR01000079">
    <property type="protein sequence ID" value="OKL53191.1"/>
    <property type="molecule type" value="Genomic_DNA"/>
</dbReference>
<dbReference type="Pfam" id="PF13361">
    <property type="entry name" value="UvrD_C"/>
    <property type="match status" value="1"/>
</dbReference>
<proteinExistence type="predicted"/>
<dbReference type="InterPro" id="IPR014016">
    <property type="entry name" value="UvrD-like_ATP-bd"/>
</dbReference>
<evidence type="ECO:0000256" key="1">
    <source>
        <dbReference type="ARBA" id="ARBA00022741"/>
    </source>
</evidence>